<proteinExistence type="predicted"/>
<evidence type="ECO:0000313" key="2">
    <source>
        <dbReference type="EMBL" id="AIS00985.1"/>
    </source>
</evidence>
<sequence>MAWKSARTASDRSTRYEAGPGESIAGARFVVAARRAVSVVPGAEVLKEPLEGLEDARGTRDRQFA</sequence>
<dbReference type="Proteomes" id="UP000029482">
    <property type="component" value="Chromosome"/>
</dbReference>
<feature type="region of interest" description="Disordered" evidence="1">
    <location>
        <begin position="1"/>
        <end position="20"/>
    </location>
</feature>
<organism evidence="2 3">
    <name type="scientific">Streptomyces glaucescens</name>
    <dbReference type="NCBI Taxonomy" id="1907"/>
    <lineage>
        <taxon>Bacteria</taxon>
        <taxon>Bacillati</taxon>
        <taxon>Actinomycetota</taxon>
        <taxon>Actinomycetes</taxon>
        <taxon>Kitasatosporales</taxon>
        <taxon>Streptomycetaceae</taxon>
        <taxon>Streptomyces</taxon>
    </lineage>
</organism>
<protein>
    <submittedName>
        <fullName evidence="2">Uncharacterized protein</fullName>
    </submittedName>
</protein>
<evidence type="ECO:0000313" key="3">
    <source>
        <dbReference type="Proteomes" id="UP000029482"/>
    </source>
</evidence>
<gene>
    <name evidence="2" type="ORF">SGLAU_25235</name>
</gene>
<evidence type="ECO:0000256" key="1">
    <source>
        <dbReference type="SAM" id="MobiDB-lite"/>
    </source>
</evidence>
<name>A0A089XIH7_STRGA</name>
<dbReference type="HOGENOM" id="CLU_2847924_0_0_11"/>
<dbReference type="KEGG" id="sgu:SGLAU_25235"/>
<keyword evidence="3" id="KW-1185">Reference proteome</keyword>
<reference evidence="3" key="1">
    <citation type="journal article" date="2015" name="J. Biotechnol.">
        <title>Complete genome sequence of the actinobacterium Streptomyces glaucescens GLA.O (DSM 40922) consisting of a linear chromosome and one linear plasmid.</title>
        <authorList>
            <person name="Ortseifen V."/>
            <person name="Winkler A."/>
            <person name="Albersmeier A."/>
            <person name="Wendler S."/>
            <person name="Puhler A."/>
            <person name="Kalinowski J."/>
            <person name="Ruckert C."/>
        </authorList>
    </citation>
    <scope>NUCLEOTIDE SEQUENCE [LARGE SCALE GENOMIC DNA]</scope>
    <source>
        <strain evidence="3">DSM 40922 / GLA O</strain>
    </source>
</reference>
<accession>A0A089XIH7</accession>
<dbReference type="EMBL" id="CP009438">
    <property type="protein sequence ID" value="AIS00985.1"/>
    <property type="molecule type" value="Genomic_DNA"/>
</dbReference>
<dbReference type="AlphaFoldDB" id="A0A089XIH7"/>